<evidence type="ECO:0000313" key="4">
    <source>
        <dbReference type="EMBL" id="MDQ0505448.1"/>
    </source>
</evidence>
<gene>
    <name evidence="4" type="ORF">QOZ94_002244</name>
</gene>
<comment type="caution">
    <text evidence="4">The sequence shown here is derived from an EMBL/GenBank/DDBJ whole genome shotgun (WGS) entry which is preliminary data.</text>
</comment>
<dbReference type="Pfam" id="PF00892">
    <property type="entry name" value="EamA"/>
    <property type="match status" value="1"/>
</dbReference>
<dbReference type="RefSeq" id="WP_237344086.1">
    <property type="nucleotide sequence ID" value="NZ_JABWGX010000002.1"/>
</dbReference>
<keyword evidence="2" id="KW-0812">Transmembrane</keyword>
<evidence type="ECO:0000256" key="2">
    <source>
        <dbReference type="SAM" id="Phobius"/>
    </source>
</evidence>
<name>A0ABU0LEA9_XANAG</name>
<evidence type="ECO:0000313" key="5">
    <source>
        <dbReference type="Proteomes" id="UP001241747"/>
    </source>
</evidence>
<dbReference type="Proteomes" id="UP001241747">
    <property type="component" value="Unassembled WGS sequence"/>
</dbReference>
<reference evidence="4 5" key="1">
    <citation type="submission" date="2023-07" db="EMBL/GenBank/DDBJ databases">
        <title>Genomic Encyclopedia of Type Strains, Phase IV (KMG-IV): sequencing the most valuable type-strain genomes for metagenomic binning, comparative biology and taxonomic classification.</title>
        <authorList>
            <person name="Goeker M."/>
        </authorList>
    </citation>
    <scope>NUCLEOTIDE SEQUENCE [LARGE SCALE GENOMIC DNA]</scope>
    <source>
        <strain evidence="4 5">DSM 3770</strain>
    </source>
</reference>
<feature type="transmembrane region" description="Helical" evidence="2">
    <location>
        <begin position="200"/>
        <end position="223"/>
    </location>
</feature>
<dbReference type="EMBL" id="JAUSVY010000004">
    <property type="protein sequence ID" value="MDQ0505448.1"/>
    <property type="molecule type" value="Genomic_DNA"/>
</dbReference>
<dbReference type="InterPro" id="IPR000620">
    <property type="entry name" value="EamA_dom"/>
</dbReference>
<evidence type="ECO:0000259" key="3">
    <source>
        <dbReference type="Pfam" id="PF00892"/>
    </source>
</evidence>
<feature type="transmembrane region" description="Helical" evidence="2">
    <location>
        <begin position="170"/>
        <end position="188"/>
    </location>
</feature>
<evidence type="ECO:0000256" key="1">
    <source>
        <dbReference type="SAM" id="MobiDB-lite"/>
    </source>
</evidence>
<dbReference type="PANTHER" id="PTHR22911">
    <property type="entry name" value="ACYL-MALONYL CONDENSING ENZYME-RELATED"/>
    <property type="match status" value="1"/>
</dbReference>
<organism evidence="4 5">
    <name type="scientific">Xanthobacter agilis</name>
    <dbReference type="NCBI Taxonomy" id="47492"/>
    <lineage>
        <taxon>Bacteria</taxon>
        <taxon>Pseudomonadati</taxon>
        <taxon>Pseudomonadota</taxon>
        <taxon>Alphaproteobacteria</taxon>
        <taxon>Hyphomicrobiales</taxon>
        <taxon>Xanthobacteraceae</taxon>
        <taxon>Xanthobacter</taxon>
    </lineage>
</organism>
<feature type="transmembrane region" description="Helical" evidence="2">
    <location>
        <begin position="109"/>
        <end position="134"/>
    </location>
</feature>
<proteinExistence type="predicted"/>
<protein>
    <submittedName>
        <fullName evidence="4">Drug/metabolite transporter (DMT)-like permease</fullName>
    </submittedName>
</protein>
<feature type="domain" description="EamA" evidence="3">
    <location>
        <begin position="33"/>
        <end position="165"/>
    </location>
</feature>
<feature type="transmembrane region" description="Helical" evidence="2">
    <location>
        <begin position="229"/>
        <end position="254"/>
    </location>
</feature>
<feature type="transmembrane region" description="Helical" evidence="2">
    <location>
        <begin position="59"/>
        <end position="81"/>
    </location>
</feature>
<feature type="compositionally biased region" description="Low complexity" evidence="1">
    <location>
        <begin position="9"/>
        <end position="23"/>
    </location>
</feature>
<feature type="transmembrane region" description="Helical" evidence="2">
    <location>
        <begin position="27"/>
        <end position="47"/>
    </location>
</feature>
<feature type="transmembrane region" description="Helical" evidence="2">
    <location>
        <begin position="288"/>
        <end position="307"/>
    </location>
</feature>
<keyword evidence="2" id="KW-0472">Membrane</keyword>
<feature type="region of interest" description="Disordered" evidence="1">
    <location>
        <begin position="1"/>
        <end position="23"/>
    </location>
</feature>
<feature type="transmembrane region" description="Helical" evidence="2">
    <location>
        <begin position="266"/>
        <end position="282"/>
    </location>
</feature>
<sequence>MSSGTSQHGAPAGNGAPANGRSGTTGAAGSAVKGVAAMALAMAMFITNDTCLKLAVREIPLGEAIFLRSLLSALIILALVARGGDLSALPMAFRPRVLARSGLDALTTFLYVAALAVMPIASSTTIYMVAPLMTTALAVPLLGEKVSWRSWCAIVIGFCGALIVTRPDPATFSAMALLPALAAFTGASRDVMTRSIGMEIPGAVVGFSSGSMLVASAAMFALWEPWHGLSLQAAAVVGVASVAFAAGTVLLVFAFRHAPVASVSPLRYLMVFGALVSGYLVFGDLPDIWTSAGMVLVVGAGLYALTCEHRRSVIARRAAAAGCGTAALGAAVACAPAKD</sequence>
<dbReference type="SUPFAM" id="SSF103481">
    <property type="entry name" value="Multidrug resistance efflux transporter EmrE"/>
    <property type="match status" value="2"/>
</dbReference>
<dbReference type="PANTHER" id="PTHR22911:SF135">
    <property type="entry name" value="BLR4310 PROTEIN"/>
    <property type="match status" value="1"/>
</dbReference>
<dbReference type="InterPro" id="IPR037185">
    <property type="entry name" value="EmrE-like"/>
</dbReference>
<accession>A0ABU0LEA9</accession>
<keyword evidence="5" id="KW-1185">Reference proteome</keyword>
<feature type="transmembrane region" description="Helical" evidence="2">
    <location>
        <begin position="146"/>
        <end position="164"/>
    </location>
</feature>
<keyword evidence="2" id="KW-1133">Transmembrane helix</keyword>